<dbReference type="EMBL" id="FOAF01000001">
    <property type="protein sequence ID" value="SEK59140.1"/>
    <property type="molecule type" value="Genomic_DNA"/>
</dbReference>
<dbReference type="Proteomes" id="UP000199421">
    <property type="component" value="Unassembled WGS sequence"/>
</dbReference>
<sequence>MEEIIREGSSRELPAFRIGRMDLVVDVLFSEIREKGHPENCISLEDMDKRPNGGYSFVLDGDCLLPSYAMGSGSLHQVEVNVPEMVKFDPEGMALKYGVKVTDLPARDMDCKCDRVLVDQLLDGTGIAIKIIDQIYQVDTVVENLRPIDGHGGMIAKHDLDWSPDMEKFFFYFDTENKQTIKIPENSLEPPKNAVMVVLPYDLFSNSIGSFVSRNPGINRDFFSRFPVQLNFESRIYPLSQSPIGQLIREQQQQKIPAEEDHNRINKRGLHI</sequence>
<proteinExistence type="predicted"/>
<evidence type="ECO:0000313" key="2">
    <source>
        <dbReference type="EMBL" id="SEK59140.1"/>
    </source>
</evidence>
<protein>
    <submittedName>
        <fullName evidence="2">Uncharacterized protein</fullName>
    </submittedName>
</protein>
<reference evidence="3" key="1">
    <citation type="submission" date="2016-10" db="EMBL/GenBank/DDBJ databases">
        <authorList>
            <person name="Varghese N."/>
            <person name="Submissions S."/>
        </authorList>
    </citation>
    <scope>NUCLEOTIDE SEQUENCE [LARGE SCALE GENOMIC DNA]</scope>
    <source>
        <strain evidence="3">DSM 18733</strain>
    </source>
</reference>
<accession>A0A1H7IC83</accession>
<dbReference type="OrthoDB" id="771660at2"/>
<dbReference type="AlphaFoldDB" id="A0A1H7IC83"/>
<feature type="region of interest" description="Disordered" evidence="1">
    <location>
        <begin position="253"/>
        <end position="272"/>
    </location>
</feature>
<organism evidence="2 3">
    <name type="scientific">Olivibacter domesticus</name>
    <name type="common">Pseudosphingobacterium domesticum</name>
    <dbReference type="NCBI Taxonomy" id="407022"/>
    <lineage>
        <taxon>Bacteria</taxon>
        <taxon>Pseudomonadati</taxon>
        <taxon>Bacteroidota</taxon>
        <taxon>Sphingobacteriia</taxon>
        <taxon>Sphingobacteriales</taxon>
        <taxon>Sphingobacteriaceae</taxon>
        <taxon>Olivibacter</taxon>
    </lineage>
</organism>
<evidence type="ECO:0000256" key="1">
    <source>
        <dbReference type="SAM" id="MobiDB-lite"/>
    </source>
</evidence>
<keyword evidence="3" id="KW-1185">Reference proteome</keyword>
<name>A0A1H7IC83_OLID1</name>
<dbReference type="STRING" id="407022.SAMN05661044_00628"/>
<dbReference type="RefSeq" id="WP_093318181.1">
    <property type="nucleotide sequence ID" value="NZ_FOAF01000001.1"/>
</dbReference>
<gene>
    <name evidence="2" type="ORF">SAMN05661044_00628</name>
</gene>
<evidence type="ECO:0000313" key="3">
    <source>
        <dbReference type="Proteomes" id="UP000199421"/>
    </source>
</evidence>